<sequence length="140" mass="14543">MTRPIPPALARALRSTWLGAALCALALPALAGEVYQWKDANGVTHYSDSPPPNQGNAKSRLIVPKTGTPSVTQAKTAESADCTTARTNLKQLQGTTPLGLDADKDGKADAVFTSEQRAAQTKLAEASVAAYCKPAVPAAQ</sequence>
<evidence type="ECO:0000313" key="5">
    <source>
        <dbReference type="Proteomes" id="UP000264492"/>
    </source>
</evidence>
<feature type="signal peptide" evidence="2">
    <location>
        <begin position="1"/>
        <end position="31"/>
    </location>
</feature>
<organism evidence="4 5">
    <name type="scientific">Lysobacter silvisoli</name>
    <dbReference type="NCBI Taxonomy" id="2293254"/>
    <lineage>
        <taxon>Bacteria</taxon>
        <taxon>Pseudomonadati</taxon>
        <taxon>Pseudomonadota</taxon>
        <taxon>Gammaproteobacteria</taxon>
        <taxon>Lysobacterales</taxon>
        <taxon>Lysobacteraceae</taxon>
        <taxon>Lysobacter</taxon>
    </lineage>
</organism>
<dbReference type="Proteomes" id="UP000264492">
    <property type="component" value="Unassembled WGS sequence"/>
</dbReference>
<protein>
    <submittedName>
        <fullName evidence="4">DUF4124 domain-containing protein</fullName>
    </submittedName>
</protein>
<evidence type="ECO:0000256" key="2">
    <source>
        <dbReference type="SAM" id="SignalP"/>
    </source>
</evidence>
<dbReference type="AlphaFoldDB" id="A0A371JZK4"/>
<proteinExistence type="predicted"/>
<comment type="caution">
    <text evidence="4">The sequence shown here is derived from an EMBL/GenBank/DDBJ whole genome shotgun (WGS) entry which is preliminary data.</text>
</comment>
<dbReference type="RefSeq" id="WP_115859476.1">
    <property type="nucleotide sequence ID" value="NZ_QTSU01000002.1"/>
</dbReference>
<evidence type="ECO:0000259" key="3">
    <source>
        <dbReference type="Pfam" id="PF13511"/>
    </source>
</evidence>
<dbReference type="Pfam" id="PF13511">
    <property type="entry name" value="DUF4124"/>
    <property type="match status" value="1"/>
</dbReference>
<dbReference type="InterPro" id="IPR025392">
    <property type="entry name" value="DUF4124"/>
</dbReference>
<feature type="region of interest" description="Disordered" evidence="1">
    <location>
        <begin position="42"/>
        <end position="61"/>
    </location>
</feature>
<name>A0A371JZK4_9GAMM</name>
<reference evidence="4 5" key="1">
    <citation type="submission" date="2018-08" db="EMBL/GenBank/DDBJ databases">
        <title>Lysobacter sp. zong2l5, whole genome shotgun sequence.</title>
        <authorList>
            <person name="Zhang X."/>
            <person name="Feng G."/>
            <person name="Zhu H."/>
        </authorList>
    </citation>
    <scope>NUCLEOTIDE SEQUENCE [LARGE SCALE GENOMIC DNA]</scope>
    <source>
        <strain evidence="5">zong2l5</strain>
    </source>
</reference>
<evidence type="ECO:0000313" key="4">
    <source>
        <dbReference type="EMBL" id="RDZ27099.1"/>
    </source>
</evidence>
<gene>
    <name evidence="4" type="ORF">DX914_12605</name>
</gene>
<dbReference type="EMBL" id="QTSU01000002">
    <property type="protein sequence ID" value="RDZ27099.1"/>
    <property type="molecule type" value="Genomic_DNA"/>
</dbReference>
<accession>A0A371JZK4</accession>
<keyword evidence="2" id="KW-0732">Signal</keyword>
<keyword evidence="5" id="KW-1185">Reference proteome</keyword>
<feature type="domain" description="DUF4124" evidence="3">
    <location>
        <begin position="21"/>
        <end position="73"/>
    </location>
</feature>
<feature type="chain" id="PRO_5016630240" evidence="2">
    <location>
        <begin position="32"/>
        <end position="140"/>
    </location>
</feature>
<dbReference type="OrthoDB" id="7068596at2"/>
<evidence type="ECO:0000256" key="1">
    <source>
        <dbReference type="SAM" id="MobiDB-lite"/>
    </source>
</evidence>